<protein>
    <submittedName>
        <fullName evidence="3">Pentatricopeptide repeat-containing protein</fullName>
    </submittedName>
</protein>
<evidence type="ECO:0000256" key="1">
    <source>
        <dbReference type="ARBA" id="ARBA00022737"/>
    </source>
</evidence>
<evidence type="ECO:0000313" key="4">
    <source>
        <dbReference type="Proteomes" id="UP000250321"/>
    </source>
</evidence>
<keyword evidence="4" id="KW-1185">Reference proteome</keyword>
<dbReference type="AlphaFoldDB" id="A0A314Z9C3"/>
<name>A0A314Z9C3_PRUYE</name>
<organism evidence="3 4">
    <name type="scientific">Prunus yedoensis var. nudiflora</name>
    <dbReference type="NCBI Taxonomy" id="2094558"/>
    <lineage>
        <taxon>Eukaryota</taxon>
        <taxon>Viridiplantae</taxon>
        <taxon>Streptophyta</taxon>
        <taxon>Embryophyta</taxon>
        <taxon>Tracheophyta</taxon>
        <taxon>Spermatophyta</taxon>
        <taxon>Magnoliopsida</taxon>
        <taxon>eudicotyledons</taxon>
        <taxon>Gunneridae</taxon>
        <taxon>Pentapetalae</taxon>
        <taxon>rosids</taxon>
        <taxon>fabids</taxon>
        <taxon>Rosales</taxon>
        <taxon>Rosaceae</taxon>
        <taxon>Amygdaloideae</taxon>
        <taxon>Amygdaleae</taxon>
        <taxon>Prunus</taxon>
    </lineage>
</organism>
<dbReference type="InterPro" id="IPR002885">
    <property type="entry name" value="PPR_rpt"/>
</dbReference>
<sequence length="202" mass="21996">MPTFTAGSPPRYALSVRGQGLDEKNDVVESKGAFLVVALCPCLVCFIPPHRNFHLSHCQIPFLLPHPTSLFALQEKLLTPTLSRFTIPRLVVVPNVHLLGNVVGIEYSHRIRGFSSATAGGSDSDSEIDSEDEARGEWEGNEGVHASSSGDPEEVDRMRNYDMGCAVWDEMIQKGCCPDDNSYTVLIGGLISQGRSGRPVNI</sequence>
<comment type="caution">
    <text evidence="3">The sequence shown here is derived from an EMBL/GenBank/DDBJ whole genome shotgun (WGS) entry which is preliminary data.</text>
</comment>
<gene>
    <name evidence="3" type="ORF">Pyn_29814</name>
</gene>
<dbReference type="NCBIfam" id="TIGR00756">
    <property type="entry name" value="PPR"/>
    <property type="match status" value="1"/>
</dbReference>
<dbReference type="InterPro" id="IPR011990">
    <property type="entry name" value="TPR-like_helical_dom_sf"/>
</dbReference>
<accession>A0A314Z9C3</accession>
<evidence type="ECO:0000313" key="3">
    <source>
        <dbReference type="EMBL" id="PQQ15073.1"/>
    </source>
</evidence>
<feature type="region of interest" description="Disordered" evidence="2">
    <location>
        <begin position="116"/>
        <end position="155"/>
    </location>
</feature>
<proteinExistence type="predicted"/>
<dbReference type="Gene3D" id="1.25.40.10">
    <property type="entry name" value="Tetratricopeptide repeat domain"/>
    <property type="match status" value="1"/>
</dbReference>
<reference evidence="3 4" key="1">
    <citation type="submission" date="2018-02" db="EMBL/GenBank/DDBJ databases">
        <title>Draft genome of wild Prunus yedoensis var. nudiflora.</title>
        <authorList>
            <person name="Baek S."/>
            <person name="Kim J.-H."/>
            <person name="Choi K."/>
            <person name="Kim G.-B."/>
            <person name="Cho A."/>
            <person name="Jang H."/>
            <person name="Shin C.-H."/>
            <person name="Yu H.-J."/>
            <person name="Mun J.-H."/>
        </authorList>
    </citation>
    <scope>NUCLEOTIDE SEQUENCE [LARGE SCALE GENOMIC DNA]</scope>
    <source>
        <strain evidence="4">cv. Jeju island</strain>
        <tissue evidence="3">Leaf</tissue>
    </source>
</reference>
<keyword evidence="1" id="KW-0677">Repeat</keyword>
<dbReference type="Proteomes" id="UP000250321">
    <property type="component" value="Unassembled WGS sequence"/>
</dbReference>
<dbReference type="OrthoDB" id="185373at2759"/>
<dbReference type="EMBL" id="PJQY01000239">
    <property type="protein sequence ID" value="PQQ15073.1"/>
    <property type="molecule type" value="Genomic_DNA"/>
</dbReference>
<evidence type="ECO:0000256" key="2">
    <source>
        <dbReference type="SAM" id="MobiDB-lite"/>
    </source>
</evidence>
<dbReference type="STRING" id="2094558.A0A314Z9C3"/>